<dbReference type="InterPro" id="IPR009061">
    <property type="entry name" value="DNA-bd_dom_put_sf"/>
</dbReference>
<dbReference type="Pfam" id="PF12728">
    <property type="entry name" value="HTH_17"/>
    <property type="match status" value="1"/>
</dbReference>
<dbReference type="InterPro" id="IPR041657">
    <property type="entry name" value="HTH_17"/>
</dbReference>
<sequence length="81" mass="9537">MSSKASTTQEPREAIDYWDGFITEIDAADYVCQSVRTLQKWRLTGFGPQFYKPGRSVRYRRRDLRDWIESRRRASTSQDAA</sequence>
<comment type="caution">
    <text evidence="2">The sequence shown here is derived from an EMBL/GenBank/DDBJ whole genome shotgun (WGS) entry which is preliminary data.</text>
</comment>
<organism evidence="2 3">
    <name type="scientific">Thioclava arctica</name>
    <dbReference type="NCBI Taxonomy" id="3238301"/>
    <lineage>
        <taxon>Bacteria</taxon>
        <taxon>Pseudomonadati</taxon>
        <taxon>Pseudomonadota</taxon>
        <taxon>Alphaproteobacteria</taxon>
        <taxon>Rhodobacterales</taxon>
        <taxon>Paracoccaceae</taxon>
        <taxon>Thioclava</taxon>
    </lineage>
</organism>
<feature type="domain" description="Helix-turn-helix" evidence="1">
    <location>
        <begin position="26"/>
        <end position="72"/>
    </location>
</feature>
<reference evidence="2 3" key="1">
    <citation type="journal article" date="2011" name="Int. J. Syst. Evol. Microbiol.">
        <title>Zhongshania antarctica gen. nov., sp. nov. and Zhongshania guokunii sp. nov., gammaproteobacteria respectively isolated from coastal attached (fast) ice and surface seawater of the Antarctic.</title>
        <authorList>
            <person name="Li H.J."/>
            <person name="Zhang X.Y."/>
            <person name="Chen C.X."/>
            <person name="Zhang Y.J."/>
            <person name="Gao Z.M."/>
            <person name="Yu Y."/>
            <person name="Chen X.L."/>
            <person name="Chen B."/>
            <person name="Zhang Y.Z."/>
        </authorList>
    </citation>
    <scope>NUCLEOTIDE SEQUENCE [LARGE SCALE GENOMIC DNA]</scope>
    <source>
        <strain evidence="2 3">15-R06ZXC-3</strain>
    </source>
</reference>
<dbReference type="RefSeq" id="WP_368392651.1">
    <property type="nucleotide sequence ID" value="NZ_JBFRYC010000011.1"/>
</dbReference>
<evidence type="ECO:0000259" key="1">
    <source>
        <dbReference type="Pfam" id="PF12728"/>
    </source>
</evidence>
<name>A0ABV3TP93_9RHOB</name>
<evidence type="ECO:0000313" key="2">
    <source>
        <dbReference type="EMBL" id="MEX1663035.1"/>
    </source>
</evidence>
<dbReference type="SUPFAM" id="SSF46955">
    <property type="entry name" value="Putative DNA-binding domain"/>
    <property type="match status" value="1"/>
</dbReference>
<evidence type="ECO:0000313" key="3">
    <source>
        <dbReference type="Proteomes" id="UP001557465"/>
    </source>
</evidence>
<proteinExistence type="predicted"/>
<keyword evidence="3" id="KW-1185">Reference proteome</keyword>
<protein>
    <submittedName>
        <fullName evidence="2">Helix-turn-helix transcriptional regulator</fullName>
    </submittedName>
</protein>
<gene>
    <name evidence="2" type="ORF">AB4874_15480</name>
</gene>
<accession>A0ABV3TP93</accession>
<dbReference type="EMBL" id="JBFRYC010000011">
    <property type="protein sequence ID" value="MEX1663035.1"/>
    <property type="molecule type" value="Genomic_DNA"/>
</dbReference>
<dbReference type="Proteomes" id="UP001557465">
    <property type="component" value="Unassembled WGS sequence"/>
</dbReference>